<protein>
    <submittedName>
        <fullName evidence="1">CcoQ/FixQ family Cbb3-type cytochrome c oxidase assembly chaperone</fullName>
    </submittedName>
</protein>
<sequence>MPETGHALTVLLAKGFGLFYLLALSACVLIYTFWPGNGKRFDQAAKSVLRGEDRP</sequence>
<organism evidence="1 2">
    <name type="scientific">Niveispirillum cyanobacteriorum</name>
    <dbReference type="NCBI Taxonomy" id="1612173"/>
    <lineage>
        <taxon>Bacteria</taxon>
        <taxon>Pseudomonadati</taxon>
        <taxon>Pseudomonadota</taxon>
        <taxon>Alphaproteobacteria</taxon>
        <taxon>Rhodospirillales</taxon>
        <taxon>Azospirillaceae</taxon>
        <taxon>Niveispirillum</taxon>
    </lineage>
</organism>
<evidence type="ECO:0000313" key="1">
    <source>
        <dbReference type="EMBL" id="AUN32743.1"/>
    </source>
</evidence>
<dbReference type="RefSeq" id="WP_102114275.1">
    <property type="nucleotide sequence ID" value="NZ_BMGN01000010.1"/>
</dbReference>
<name>A0A2K9NI49_9PROT</name>
<dbReference type="OrthoDB" id="7173870at2"/>
<proteinExistence type="predicted"/>
<keyword evidence="2" id="KW-1185">Reference proteome</keyword>
<gene>
    <name evidence="1" type="ORF">C0V82_20765</name>
</gene>
<dbReference type="AlphaFoldDB" id="A0A2K9NI49"/>
<dbReference type="KEGG" id="ncb:C0V82_20765"/>
<dbReference type="EMBL" id="CP025612">
    <property type="protein sequence ID" value="AUN32743.1"/>
    <property type="molecule type" value="Genomic_DNA"/>
</dbReference>
<dbReference type="Pfam" id="PF05545">
    <property type="entry name" value="FixQ"/>
    <property type="match status" value="1"/>
</dbReference>
<accession>A0A2K9NI49</accession>
<dbReference type="InterPro" id="IPR008621">
    <property type="entry name" value="Cbb3-typ_cyt_oxidase_comp"/>
</dbReference>
<reference evidence="1 2" key="1">
    <citation type="submission" date="2017-12" db="EMBL/GenBank/DDBJ databases">
        <title>Genomes of bacteria within cyanobacterial aggregates.</title>
        <authorList>
            <person name="Cai H."/>
        </authorList>
    </citation>
    <scope>NUCLEOTIDE SEQUENCE [LARGE SCALE GENOMIC DNA]</scope>
    <source>
        <strain evidence="1 2">TH16</strain>
    </source>
</reference>
<dbReference type="CDD" id="cd01324">
    <property type="entry name" value="cbb3_Oxidase_CcoQ"/>
    <property type="match status" value="1"/>
</dbReference>
<dbReference type="Proteomes" id="UP000234752">
    <property type="component" value="Chromosome eg_2"/>
</dbReference>
<evidence type="ECO:0000313" key="2">
    <source>
        <dbReference type="Proteomes" id="UP000234752"/>
    </source>
</evidence>